<dbReference type="GO" id="GO:0071944">
    <property type="term" value="C:cell periphery"/>
    <property type="evidence" value="ECO:0007669"/>
    <property type="project" value="TreeGrafter"/>
</dbReference>
<dbReference type="OrthoDB" id="74529at2759"/>
<dbReference type="PANTHER" id="PTHR12393">
    <property type="entry name" value="SPHINGOMYELIN PHOSPHODIESTERASE RELATED"/>
    <property type="match status" value="1"/>
</dbReference>
<dbReference type="GO" id="GO:0005783">
    <property type="term" value="C:endoplasmic reticulum"/>
    <property type="evidence" value="ECO:0007669"/>
    <property type="project" value="TreeGrafter"/>
</dbReference>
<organism evidence="2 3">
    <name type="scientific">Tetrabaena socialis</name>
    <dbReference type="NCBI Taxonomy" id="47790"/>
    <lineage>
        <taxon>Eukaryota</taxon>
        <taxon>Viridiplantae</taxon>
        <taxon>Chlorophyta</taxon>
        <taxon>core chlorophytes</taxon>
        <taxon>Chlorophyceae</taxon>
        <taxon>CS clade</taxon>
        <taxon>Chlamydomonadales</taxon>
        <taxon>Tetrabaenaceae</taxon>
        <taxon>Tetrabaena</taxon>
    </lineage>
</organism>
<dbReference type="SUPFAM" id="SSF48403">
    <property type="entry name" value="Ankyrin repeat"/>
    <property type="match status" value="1"/>
</dbReference>
<dbReference type="Proteomes" id="UP000236333">
    <property type="component" value="Unassembled WGS sequence"/>
</dbReference>
<evidence type="ECO:0000256" key="1">
    <source>
        <dbReference type="SAM" id="MobiDB-lite"/>
    </source>
</evidence>
<dbReference type="InterPro" id="IPR036770">
    <property type="entry name" value="Ankyrin_rpt-contain_sf"/>
</dbReference>
<dbReference type="GO" id="GO:0016020">
    <property type="term" value="C:membrane"/>
    <property type="evidence" value="ECO:0007669"/>
    <property type="project" value="TreeGrafter"/>
</dbReference>
<evidence type="ECO:0000313" key="2">
    <source>
        <dbReference type="EMBL" id="PNH12163.1"/>
    </source>
</evidence>
<gene>
    <name evidence="2" type="ORF">TSOC_000965</name>
</gene>
<evidence type="ECO:0008006" key="4">
    <source>
        <dbReference type="Google" id="ProtNLM"/>
    </source>
</evidence>
<dbReference type="EMBL" id="PGGS01000014">
    <property type="protein sequence ID" value="PNH12163.1"/>
    <property type="molecule type" value="Genomic_DNA"/>
</dbReference>
<comment type="caution">
    <text evidence="2">The sequence shown here is derived from an EMBL/GenBank/DDBJ whole genome shotgun (WGS) entry which is preliminary data.</text>
</comment>
<dbReference type="PANTHER" id="PTHR12393:SF6">
    <property type="entry name" value="SPHINGOMYELIN PHOSPHODIESTERASE 2"/>
    <property type="match status" value="1"/>
</dbReference>
<dbReference type="GO" id="GO:0004620">
    <property type="term" value="F:phospholipase activity"/>
    <property type="evidence" value="ECO:0007669"/>
    <property type="project" value="TreeGrafter"/>
</dbReference>
<dbReference type="GO" id="GO:0030149">
    <property type="term" value="P:sphingolipid catabolic process"/>
    <property type="evidence" value="ECO:0007669"/>
    <property type="project" value="TreeGrafter"/>
</dbReference>
<proteinExistence type="predicted"/>
<dbReference type="Gene3D" id="1.25.40.20">
    <property type="entry name" value="Ankyrin repeat-containing domain"/>
    <property type="match status" value="1"/>
</dbReference>
<dbReference type="GO" id="GO:0046513">
    <property type="term" value="P:ceramide biosynthetic process"/>
    <property type="evidence" value="ECO:0007669"/>
    <property type="project" value="TreeGrafter"/>
</dbReference>
<reference evidence="2 3" key="1">
    <citation type="journal article" date="2017" name="Mol. Biol. Evol.">
        <title>The 4-celled Tetrabaena socialis nuclear genome reveals the essential components for genetic control of cell number at the origin of multicellularity in the volvocine lineage.</title>
        <authorList>
            <person name="Featherston J."/>
            <person name="Arakaki Y."/>
            <person name="Hanschen E.R."/>
            <person name="Ferris P.J."/>
            <person name="Michod R.E."/>
            <person name="Olson B.J.S.C."/>
            <person name="Nozaki H."/>
            <person name="Durand P.M."/>
        </authorList>
    </citation>
    <scope>NUCLEOTIDE SEQUENCE [LARGE SCALE GENOMIC DNA]</scope>
    <source>
        <strain evidence="2 3">NIES-571</strain>
    </source>
</reference>
<feature type="region of interest" description="Disordered" evidence="1">
    <location>
        <begin position="1"/>
        <end position="26"/>
    </location>
</feature>
<accession>A0A2J8AI07</accession>
<evidence type="ECO:0000313" key="3">
    <source>
        <dbReference type="Proteomes" id="UP000236333"/>
    </source>
</evidence>
<sequence length="585" mass="62527">MEHEQQGGTRRRALPQADAPGEPLLLLPKRQVGGASAVAPDPSSDPSRICLPDLVQHIAGFLTCNEVACVLRLVNRAAAALFSRPEDRTVRLSLPVPHREFAQRWGGRDAVHSLTLAQRRLLPCLTARSGSIANLEVLLARGEAGHVLEPAVLGAATAAGHIKVLGWLRSQGCAWSADSHAAREAARCGHTAMCEWLVANRPAQSCELACEAARGGHVGLMDLLLRSVFGYSPDTSARLLKAAAEGCDLPTLQRLLHTYLDSDHVDRHSAEQKAAVLAAAAASPTPDWRAKVKCLEDRGFPRTGADCSAAASLPDWRARLGWLRQRGYRLTSAALVEAAGGGHVEALQFLLAEGVEMDAGTTKRAALHAAKAGHVAVLQALSGAPTFRAAALADALAAAAEQGHLPVVAWLADVLRLRARTVRVFMSAVRSGSLKLLAWLRAHGCPWDATVFAEAAGLGSEEQVEWLAARGCPMGEKGEPYLSALRHQGLDLPPLQCLQRLGCPWGPTGAVFLCALERCQRPGAAVSDRTALRALTWLLVQGCPVELGVVVQRVQAQLGKALAPAERAWMQELLVRLVEQQHRRD</sequence>
<keyword evidence="3" id="KW-1185">Reference proteome</keyword>
<dbReference type="AlphaFoldDB" id="A0A2J8AI07"/>
<protein>
    <recommendedName>
        <fullName evidence="4">Ankyrin repeat domain-containing protein</fullName>
    </recommendedName>
</protein>
<name>A0A2J8AI07_9CHLO</name>